<feature type="domain" description="Retrovirus-related Pol polyprotein from transposon TNT 1-94-like beta-barrel" evidence="2">
    <location>
        <begin position="290"/>
        <end position="367"/>
    </location>
</feature>
<evidence type="ECO:0000259" key="2">
    <source>
        <dbReference type="Pfam" id="PF22936"/>
    </source>
</evidence>
<dbReference type="Pfam" id="PF22936">
    <property type="entry name" value="Pol_BBD"/>
    <property type="match status" value="1"/>
</dbReference>
<keyword evidence="4" id="KW-1185">Reference proteome</keyword>
<dbReference type="InterPro" id="IPR054722">
    <property type="entry name" value="PolX-like_BBD"/>
</dbReference>
<reference evidence="3 4" key="1">
    <citation type="submission" date="2014-04" db="EMBL/GenBank/DDBJ databases">
        <authorList>
            <consortium name="DOE Joint Genome Institute"/>
            <person name="Kuo A."/>
            <person name="Girlanda M."/>
            <person name="Perotto S."/>
            <person name="Kohler A."/>
            <person name="Nagy L.G."/>
            <person name="Floudas D."/>
            <person name="Copeland A."/>
            <person name="Barry K.W."/>
            <person name="Cichocki N."/>
            <person name="Veneault-Fourrey C."/>
            <person name="LaButti K."/>
            <person name="Lindquist E.A."/>
            <person name="Lipzen A."/>
            <person name="Lundell T."/>
            <person name="Morin E."/>
            <person name="Murat C."/>
            <person name="Sun H."/>
            <person name="Tunlid A."/>
            <person name="Henrissat B."/>
            <person name="Grigoriev I.V."/>
            <person name="Hibbett D.S."/>
            <person name="Martin F."/>
            <person name="Nordberg H.P."/>
            <person name="Cantor M.N."/>
            <person name="Hua S.X."/>
        </authorList>
    </citation>
    <scope>NUCLEOTIDE SEQUENCE [LARGE SCALE GENOMIC DNA]</scope>
    <source>
        <strain evidence="3 4">MUT 4182</strain>
    </source>
</reference>
<dbReference type="Proteomes" id="UP000054248">
    <property type="component" value="Unassembled WGS sequence"/>
</dbReference>
<sequence length="416" mass="46024">MAKFDLTKLTTMESYPDFARETRIEGLSKRVWKHINTSITAPAQSSPPTDKQLEALAAHDENEEQALGIILERLDAANFRLDANRQYQLYQSLASIKQEPNESLPAYLERLELAGNRLNNSLPTGTTPSSVISMLITFLAVQNLDPTEDNEKFELNLSIAGKITSATITEAFSVEQTCRDIAIQTKESGLAARTGRPPKRGPKPDSPTCAHCQKAHKSEDCYSKYPEKMPQWMKGQNEEQHRRRAQQQQPKGTSASRATTAEPVNESKSETVSMASSTSSSPTPSADMRWITDLGATSSMTPHCHWIRNLTPCRVQVSVASGDVVYAVGKGEVLFQPQINGVEVESVLFSQVLYVPQLQNSLFAVLPVARKRDIVVSFDRNKVHFQSTQGDTFMTASYKDKTAYLDGKTIPAGIIN</sequence>
<organism evidence="3 4">
    <name type="scientific">Tulasnella calospora MUT 4182</name>
    <dbReference type="NCBI Taxonomy" id="1051891"/>
    <lineage>
        <taxon>Eukaryota</taxon>
        <taxon>Fungi</taxon>
        <taxon>Dikarya</taxon>
        <taxon>Basidiomycota</taxon>
        <taxon>Agaricomycotina</taxon>
        <taxon>Agaricomycetes</taxon>
        <taxon>Cantharellales</taxon>
        <taxon>Tulasnellaceae</taxon>
        <taxon>Tulasnella</taxon>
    </lineage>
</organism>
<evidence type="ECO:0000313" key="4">
    <source>
        <dbReference type="Proteomes" id="UP000054248"/>
    </source>
</evidence>
<feature type="region of interest" description="Disordered" evidence="1">
    <location>
        <begin position="233"/>
        <end position="288"/>
    </location>
</feature>
<feature type="compositionally biased region" description="Low complexity" evidence="1">
    <location>
        <begin position="270"/>
        <end position="286"/>
    </location>
</feature>
<feature type="compositionally biased region" description="Polar residues" evidence="1">
    <location>
        <begin position="250"/>
        <end position="259"/>
    </location>
</feature>
<reference evidence="4" key="2">
    <citation type="submission" date="2015-01" db="EMBL/GenBank/DDBJ databases">
        <title>Evolutionary Origins and Diversification of the Mycorrhizal Mutualists.</title>
        <authorList>
            <consortium name="DOE Joint Genome Institute"/>
            <consortium name="Mycorrhizal Genomics Consortium"/>
            <person name="Kohler A."/>
            <person name="Kuo A."/>
            <person name="Nagy L.G."/>
            <person name="Floudas D."/>
            <person name="Copeland A."/>
            <person name="Barry K.W."/>
            <person name="Cichocki N."/>
            <person name="Veneault-Fourrey C."/>
            <person name="LaButti K."/>
            <person name="Lindquist E.A."/>
            <person name="Lipzen A."/>
            <person name="Lundell T."/>
            <person name="Morin E."/>
            <person name="Murat C."/>
            <person name="Riley R."/>
            <person name="Ohm R."/>
            <person name="Sun H."/>
            <person name="Tunlid A."/>
            <person name="Henrissat B."/>
            <person name="Grigoriev I.V."/>
            <person name="Hibbett D.S."/>
            <person name="Martin F."/>
        </authorList>
    </citation>
    <scope>NUCLEOTIDE SEQUENCE [LARGE SCALE GENOMIC DNA]</scope>
    <source>
        <strain evidence="4">MUT 4182</strain>
    </source>
</reference>
<accession>A0A0C3QGI8</accession>
<dbReference type="HOGENOM" id="CLU_054821_0_0_1"/>
<evidence type="ECO:0000313" key="3">
    <source>
        <dbReference type="EMBL" id="KIO25456.1"/>
    </source>
</evidence>
<dbReference type="AlphaFoldDB" id="A0A0C3QGI8"/>
<evidence type="ECO:0000256" key="1">
    <source>
        <dbReference type="SAM" id="MobiDB-lite"/>
    </source>
</evidence>
<dbReference type="EMBL" id="KN823041">
    <property type="protein sequence ID" value="KIO25456.1"/>
    <property type="molecule type" value="Genomic_DNA"/>
</dbReference>
<feature type="region of interest" description="Disordered" evidence="1">
    <location>
        <begin position="185"/>
        <end position="213"/>
    </location>
</feature>
<dbReference type="STRING" id="1051891.A0A0C3QGI8"/>
<proteinExistence type="predicted"/>
<gene>
    <name evidence="3" type="ORF">M407DRAFT_25160</name>
</gene>
<name>A0A0C3QGI8_9AGAM</name>
<dbReference type="OrthoDB" id="3257543at2759"/>
<protein>
    <recommendedName>
        <fullName evidence="2">Retrovirus-related Pol polyprotein from transposon TNT 1-94-like beta-barrel domain-containing protein</fullName>
    </recommendedName>
</protein>